<dbReference type="Proteomes" id="UP001061958">
    <property type="component" value="Unassembled WGS sequence"/>
</dbReference>
<gene>
    <name evidence="2" type="ORF">GpartN1_g7354.t1</name>
</gene>
<dbReference type="EMBL" id="BQMJ01000071">
    <property type="protein sequence ID" value="GJQ15563.1"/>
    <property type="molecule type" value="Genomic_DNA"/>
</dbReference>
<dbReference type="AlphaFoldDB" id="A0A9C7UU57"/>
<reference evidence="2" key="1">
    <citation type="journal article" date="2022" name="Proc. Natl. Acad. Sci. U.S.A.">
        <title>Life cycle and functional genomics of the unicellular red alga Galdieria for elucidating algal and plant evolution and industrial use.</title>
        <authorList>
            <person name="Hirooka S."/>
            <person name="Itabashi T."/>
            <person name="Ichinose T.M."/>
            <person name="Onuma R."/>
            <person name="Fujiwara T."/>
            <person name="Yamashita S."/>
            <person name="Jong L.W."/>
            <person name="Tomita R."/>
            <person name="Iwane A.H."/>
            <person name="Miyagishima S.Y."/>
        </authorList>
    </citation>
    <scope>NUCLEOTIDE SEQUENCE</scope>
    <source>
        <strain evidence="2">NBRC 102759</strain>
    </source>
</reference>
<name>A0A9C7UU57_9RHOD</name>
<feature type="compositionally biased region" description="Polar residues" evidence="1">
    <location>
        <begin position="80"/>
        <end position="94"/>
    </location>
</feature>
<feature type="compositionally biased region" description="Basic and acidic residues" evidence="1">
    <location>
        <begin position="29"/>
        <end position="63"/>
    </location>
</feature>
<evidence type="ECO:0000313" key="3">
    <source>
        <dbReference type="Proteomes" id="UP001061958"/>
    </source>
</evidence>
<accession>A0A9C7UU57</accession>
<organism evidence="2 3">
    <name type="scientific">Galdieria partita</name>
    <dbReference type="NCBI Taxonomy" id="83374"/>
    <lineage>
        <taxon>Eukaryota</taxon>
        <taxon>Rhodophyta</taxon>
        <taxon>Bangiophyceae</taxon>
        <taxon>Galdieriales</taxon>
        <taxon>Galdieriaceae</taxon>
        <taxon>Galdieria</taxon>
    </lineage>
</organism>
<reference evidence="2" key="2">
    <citation type="submission" date="2022-01" db="EMBL/GenBank/DDBJ databases">
        <authorList>
            <person name="Hirooka S."/>
            <person name="Miyagishima S.Y."/>
        </authorList>
    </citation>
    <scope>NUCLEOTIDE SEQUENCE</scope>
    <source>
        <strain evidence="2">NBRC 102759</strain>
    </source>
</reference>
<keyword evidence="3" id="KW-1185">Reference proteome</keyword>
<sequence>MSDSDKNQLREQASSSEERKRKKRAPPGEFDRQVEAVRKEMQAIKESLEETERRKLEEAERLRQIYGTQSKQNEDLDDSASPTQNLSQQRDTGE</sequence>
<comment type="caution">
    <text evidence="2">The sequence shown here is derived from an EMBL/GenBank/DDBJ whole genome shotgun (WGS) entry which is preliminary data.</text>
</comment>
<proteinExistence type="predicted"/>
<evidence type="ECO:0000313" key="2">
    <source>
        <dbReference type="EMBL" id="GJQ15563.1"/>
    </source>
</evidence>
<feature type="region of interest" description="Disordered" evidence="1">
    <location>
        <begin position="1"/>
        <end position="94"/>
    </location>
</feature>
<evidence type="ECO:0000256" key="1">
    <source>
        <dbReference type="SAM" id="MobiDB-lite"/>
    </source>
</evidence>
<protein>
    <submittedName>
        <fullName evidence="2">Uncharacterized protein</fullName>
    </submittedName>
</protein>